<dbReference type="SMART" id="SM00854">
    <property type="entry name" value="PGA_cap"/>
    <property type="match status" value="1"/>
</dbReference>
<dbReference type="EMBL" id="FZNW01000001">
    <property type="protein sequence ID" value="SNR27073.1"/>
    <property type="molecule type" value="Genomic_DNA"/>
</dbReference>
<keyword evidence="2" id="KW-0067">ATP-binding</keyword>
<keyword evidence="2" id="KW-0547">Nucleotide-binding</keyword>
<dbReference type="InterPro" id="IPR052169">
    <property type="entry name" value="CW_Biosynth-Accessory"/>
</dbReference>
<dbReference type="PROSITE" id="PS50975">
    <property type="entry name" value="ATP_GRASP"/>
    <property type="match status" value="1"/>
</dbReference>
<dbReference type="InterPro" id="IPR011761">
    <property type="entry name" value="ATP-grasp"/>
</dbReference>
<evidence type="ECO:0000256" key="3">
    <source>
        <dbReference type="SAM" id="MobiDB-lite"/>
    </source>
</evidence>
<keyword evidence="5" id="KW-0436">Ligase</keyword>
<name>A0A238V0K2_9PSEU</name>
<dbReference type="OrthoDB" id="9810718at2"/>
<proteinExistence type="inferred from homology"/>
<protein>
    <submittedName>
        <fullName evidence="5">D-alanine-D-alanine ligase</fullName>
    </submittedName>
</protein>
<dbReference type="GO" id="GO:0016874">
    <property type="term" value="F:ligase activity"/>
    <property type="evidence" value="ECO:0007669"/>
    <property type="project" value="UniProtKB-KW"/>
</dbReference>
<sequence>MIVIPTTLQFLNEIVIHEIGLPNTHFGHSSDTLRTENGPSIRTTDWGTEPTGALSRQQPAAAEPPTRHGPHMKQFTVVFTGDTSLGDWYVQRAEPDIQRRLREQPLSFFDEVEPLVTDKDLFITNFESVLADNPTSPLQGQKNYLGWDSPERSVDALKRIGVDAVSLANNHTMDFGREILADTAAKLTDVGIHTFGAGKGTSKAAEPLVRRIRIGDHEKNLYVLGALKNSAVMREQYRFFATETEWGLHPLATRAVAHQIAELRADDPDALIILYPHWGQNYQWASDLMWRTSERFRKAGADLIIGHGAHMLQELNVSQHGSTVFSLGNFVFNSRGRYTSLNAPPYSLVSRLSLGVSAGRWQAALRLYPIVTDNVDTTYRSRPVTRDEAHAVFHTLAARSAEPSAFGRSYSLEKDGRGWHILQTRPISARYDSAARPSRRGQWRGKRLLATPRDHYPDAGADQATQGDAATGTSASTAASAQFPPGSERYGPGSTHECLAKALAARGVPYSAGKATIRDRSRPALRFTINDIPYVSSAAIIYHARDDGSTRTVNHRAARVAKRKDLLAHILDARSFAVPRGSTFGSARKRDALLYFDALSTTFRHGFCVKPVDGSLGRDVHTGITTRAAFEHAFDAVAAAHDEVLVQEELPGEVYRFLYVGGHVAAIRTGLPMNVRGDGERTIAQLVADKNNTRRENPIHQYYPLEIGRPQREELDRQGRTPESIPAAGETVYLAQTSNLHRGADMVDRTDDVHPSYKDEVARAVSSIPGMHICGADVIIQDHHAPAEPGNHGIIELNTGPGVGGHHYPWSGQPRDAAGDIVDYLLTLKPADLGR</sequence>
<gene>
    <name evidence="5" type="ORF">SAMN06265360_10116</name>
</gene>
<dbReference type="InterPro" id="IPR029052">
    <property type="entry name" value="Metallo-depent_PP-like"/>
</dbReference>
<dbReference type="PANTHER" id="PTHR33393">
    <property type="entry name" value="POLYGLUTAMINE SYNTHESIS ACCESSORY PROTEIN RV0574C-RELATED"/>
    <property type="match status" value="1"/>
</dbReference>
<dbReference type="SUPFAM" id="SSF56059">
    <property type="entry name" value="Glutathione synthetase ATP-binding domain-like"/>
    <property type="match status" value="1"/>
</dbReference>
<dbReference type="SUPFAM" id="SSF56300">
    <property type="entry name" value="Metallo-dependent phosphatases"/>
    <property type="match status" value="1"/>
</dbReference>
<dbReference type="GO" id="GO:0046872">
    <property type="term" value="F:metal ion binding"/>
    <property type="evidence" value="ECO:0007669"/>
    <property type="project" value="InterPro"/>
</dbReference>
<feature type="region of interest" description="Disordered" evidence="3">
    <location>
        <begin position="26"/>
        <end position="71"/>
    </location>
</feature>
<dbReference type="InterPro" id="IPR019079">
    <property type="entry name" value="Capsule_synth_CapA"/>
</dbReference>
<dbReference type="Gene3D" id="3.60.21.10">
    <property type="match status" value="1"/>
</dbReference>
<evidence type="ECO:0000313" key="6">
    <source>
        <dbReference type="Proteomes" id="UP000198348"/>
    </source>
</evidence>
<dbReference type="Proteomes" id="UP000198348">
    <property type="component" value="Unassembled WGS sequence"/>
</dbReference>
<evidence type="ECO:0000256" key="1">
    <source>
        <dbReference type="ARBA" id="ARBA00005662"/>
    </source>
</evidence>
<feature type="compositionally biased region" description="Basic residues" evidence="3">
    <location>
        <begin position="437"/>
        <end position="447"/>
    </location>
</feature>
<dbReference type="AlphaFoldDB" id="A0A238V0K2"/>
<feature type="domain" description="ATP-grasp" evidence="4">
    <location>
        <begin position="568"/>
        <end position="826"/>
    </location>
</feature>
<dbReference type="GO" id="GO:0005524">
    <property type="term" value="F:ATP binding"/>
    <property type="evidence" value="ECO:0007669"/>
    <property type="project" value="UniProtKB-UniRule"/>
</dbReference>
<organism evidence="5 6">
    <name type="scientific">Haloechinothrix alba</name>
    <dbReference type="NCBI Taxonomy" id="664784"/>
    <lineage>
        <taxon>Bacteria</taxon>
        <taxon>Bacillati</taxon>
        <taxon>Actinomycetota</taxon>
        <taxon>Actinomycetes</taxon>
        <taxon>Pseudonocardiales</taxon>
        <taxon>Pseudonocardiaceae</taxon>
        <taxon>Haloechinothrix</taxon>
    </lineage>
</organism>
<dbReference type="PANTHER" id="PTHR33393:SF13">
    <property type="entry name" value="PGA BIOSYNTHESIS PROTEIN CAPA"/>
    <property type="match status" value="1"/>
</dbReference>
<feature type="compositionally biased region" description="Polar residues" evidence="3">
    <location>
        <begin position="26"/>
        <end position="46"/>
    </location>
</feature>
<keyword evidence="6" id="KW-1185">Reference proteome</keyword>
<evidence type="ECO:0000256" key="2">
    <source>
        <dbReference type="PROSITE-ProRule" id="PRU00409"/>
    </source>
</evidence>
<accession>A0A238V0K2</accession>
<dbReference type="Pfam" id="PF09587">
    <property type="entry name" value="PGA_cap"/>
    <property type="match status" value="1"/>
</dbReference>
<evidence type="ECO:0000259" key="4">
    <source>
        <dbReference type="PROSITE" id="PS50975"/>
    </source>
</evidence>
<reference evidence="5 6" key="1">
    <citation type="submission" date="2017-06" db="EMBL/GenBank/DDBJ databases">
        <authorList>
            <person name="Kim H.J."/>
            <person name="Triplett B.A."/>
        </authorList>
    </citation>
    <scope>NUCLEOTIDE SEQUENCE [LARGE SCALE GENOMIC DNA]</scope>
    <source>
        <strain evidence="5 6">DSM 45207</strain>
    </source>
</reference>
<feature type="region of interest" description="Disordered" evidence="3">
    <location>
        <begin position="430"/>
        <end position="494"/>
    </location>
</feature>
<dbReference type="Gene3D" id="3.30.470.20">
    <property type="entry name" value="ATP-grasp fold, B domain"/>
    <property type="match status" value="1"/>
</dbReference>
<comment type="similarity">
    <text evidence="1">Belongs to the CapA family.</text>
</comment>
<feature type="compositionally biased region" description="Low complexity" evidence="3">
    <location>
        <begin position="458"/>
        <end position="482"/>
    </location>
</feature>
<evidence type="ECO:0000313" key="5">
    <source>
        <dbReference type="EMBL" id="SNR27073.1"/>
    </source>
</evidence>